<organism evidence="2 3">
    <name type="scientific">Macrostomum lignano</name>
    <dbReference type="NCBI Taxonomy" id="282301"/>
    <lineage>
        <taxon>Eukaryota</taxon>
        <taxon>Metazoa</taxon>
        <taxon>Spiralia</taxon>
        <taxon>Lophotrochozoa</taxon>
        <taxon>Platyhelminthes</taxon>
        <taxon>Rhabditophora</taxon>
        <taxon>Macrostomorpha</taxon>
        <taxon>Macrostomida</taxon>
        <taxon>Macrostomidae</taxon>
        <taxon>Macrostomum</taxon>
    </lineage>
</organism>
<dbReference type="PANTHER" id="PTHR45816:SF4">
    <property type="entry name" value="RYR_IP3R HOMOLOGY ASSOCIATED DOMAIN-CONTAINING PROTEIN"/>
    <property type="match status" value="1"/>
</dbReference>
<dbReference type="Proteomes" id="UP000095280">
    <property type="component" value="Unplaced"/>
</dbReference>
<proteinExistence type="predicted"/>
<sequence>GNQENRATVYDNKIIDYINFILRSSDFEGCSVAQIAQLRQSIANLVISLIEENSPEAIIIARELNDGKEGGGLLRRILAKEDRKELMETVFDVGFSFYVILARLYDIDPLMGKKELRITDVQQKAFKLFKKNSMTIEIVKGDNLQRMHFRVKNKNVLRDEVKEKLKWNVDRNSSSTKIRDFMDWTKAILNDIHYQKKVLSNPVTITLTRFWMIWNHLATLVAVVLNVIMLI</sequence>
<accession>A0A1I8JL45</accession>
<evidence type="ECO:0000256" key="1">
    <source>
        <dbReference type="SAM" id="Phobius"/>
    </source>
</evidence>
<evidence type="ECO:0000313" key="2">
    <source>
        <dbReference type="Proteomes" id="UP000095280"/>
    </source>
</evidence>
<dbReference type="GO" id="GO:0006816">
    <property type="term" value="P:calcium ion transport"/>
    <property type="evidence" value="ECO:0007669"/>
    <property type="project" value="InterPro"/>
</dbReference>
<dbReference type="InterPro" id="IPR015925">
    <property type="entry name" value="Ryanodine_IP3_receptor"/>
</dbReference>
<reference evidence="3" key="1">
    <citation type="submission" date="2016-11" db="UniProtKB">
        <authorList>
            <consortium name="WormBaseParasite"/>
        </authorList>
    </citation>
    <scope>IDENTIFICATION</scope>
</reference>
<name>A0A1I8JL45_9PLAT</name>
<feature type="transmembrane region" description="Helical" evidence="1">
    <location>
        <begin position="210"/>
        <end position="230"/>
    </location>
</feature>
<evidence type="ECO:0000313" key="3">
    <source>
        <dbReference type="WBParaSite" id="maker-uti_cns_0048530-snap-gene-0.6-mRNA-1"/>
    </source>
</evidence>
<keyword evidence="2" id="KW-1185">Reference proteome</keyword>
<keyword evidence="1" id="KW-0812">Transmembrane</keyword>
<dbReference type="PANTHER" id="PTHR45816">
    <property type="entry name" value="MIR DOMAIN-CONTAINING PROTEIN"/>
    <property type="match status" value="1"/>
</dbReference>
<dbReference type="AlphaFoldDB" id="A0A1I8JL45"/>
<keyword evidence="1" id="KW-1133">Transmembrane helix</keyword>
<dbReference type="WBParaSite" id="maker-uti_cns_0048530-snap-gene-0.6-mRNA-1">
    <property type="protein sequence ID" value="maker-uti_cns_0048530-snap-gene-0.6-mRNA-1"/>
    <property type="gene ID" value="maker-uti_cns_0048530-snap-gene-0.6"/>
</dbReference>
<protein>
    <submittedName>
        <fullName evidence="3">DUF4194 domain-containing protein</fullName>
    </submittedName>
</protein>
<keyword evidence="1" id="KW-0472">Membrane</keyword>